<dbReference type="InterPro" id="IPR027417">
    <property type="entry name" value="P-loop_NTPase"/>
</dbReference>
<dbReference type="PANTHER" id="PTHR47642:SF6">
    <property type="entry name" value="ATP-DEPENDENT DNA HELICASE"/>
    <property type="match status" value="1"/>
</dbReference>
<keyword evidence="2" id="KW-1185">Reference proteome</keyword>
<evidence type="ECO:0000313" key="1">
    <source>
        <dbReference type="EMBL" id="KAK2571018.1"/>
    </source>
</evidence>
<dbReference type="EMBL" id="JARQWQ010000006">
    <property type="protein sequence ID" value="KAK2571018.1"/>
    <property type="molecule type" value="Genomic_DNA"/>
</dbReference>
<dbReference type="InterPro" id="IPR051055">
    <property type="entry name" value="PIF1_helicase"/>
</dbReference>
<proteinExistence type="predicted"/>
<name>A0AAD9R0R1_ACRCE</name>
<keyword evidence="1" id="KW-0378">Hydrolase</keyword>
<dbReference type="Gene3D" id="3.40.50.300">
    <property type="entry name" value="P-loop containing nucleotide triphosphate hydrolases"/>
    <property type="match status" value="2"/>
</dbReference>
<dbReference type="PANTHER" id="PTHR47642">
    <property type="entry name" value="ATP-DEPENDENT DNA HELICASE"/>
    <property type="match status" value="1"/>
</dbReference>
<dbReference type="GO" id="GO:0004386">
    <property type="term" value="F:helicase activity"/>
    <property type="evidence" value="ECO:0007669"/>
    <property type="project" value="UniProtKB-KW"/>
</dbReference>
<reference evidence="1" key="1">
    <citation type="journal article" date="2023" name="G3 (Bethesda)">
        <title>Whole genome assembly and annotation of the endangered Caribbean coral Acropora cervicornis.</title>
        <authorList>
            <person name="Selwyn J.D."/>
            <person name="Vollmer S.V."/>
        </authorList>
    </citation>
    <scope>NUCLEOTIDE SEQUENCE</scope>
    <source>
        <strain evidence="1">K2</strain>
    </source>
</reference>
<dbReference type="AlphaFoldDB" id="A0AAD9R0R1"/>
<reference evidence="1" key="2">
    <citation type="journal article" date="2023" name="Science">
        <title>Genomic signatures of disease resistance in endangered staghorn corals.</title>
        <authorList>
            <person name="Vollmer S.V."/>
            <person name="Selwyn J.D."/>
            <person name="Despard B.A."/>
            <person name="Roesel C.L."/>
        </authorList>
    </citation>
    <scope>NUCLEOTIDE SEQUENCE</scope>
    <source>
        <strain evidence="1">K2</strain>
    </source>
</reference>
<keyword evidence="1" id="KW-0547">Nucleotide-binding</keyword>
<evidence type="ECO:0000313" key="2">
    <source>
        <dbReference type="Proteomes" id="UP001249851"/>
    </source>
</evidence>
<comment type="caution">
    <text evidence="1">The sequence shown here is derived from an EMBL/GenBank/DDBJ whole genome shotgun (WGS) entry which is preliminary data.</text>
</comment>
<dbReference type="Proteomes" id="UP001249851">
    <property type="component" value="Unassembled WGS sequence"/>
</dbReference>
<accession>A0AAD9R0R1</accession>
<gene>
    <name evidence="1" type="ORF">P5673_003557</name>
</gene>
<sequence>MGWMEQHTRYAINRGANADELWGGIPVEVFMGDDIQLPPVCDTAVYIQDCRSAPSNHGCLVWTTFDSAVELTQIVRQTESEQQLRDVLMSLRTYKLLGRMDEQGLFVFPTHRLEWERNKVKLLECNRKPNHPVARIKALDNGRHAQKADSNKAGGLLPLLYLCRDSKVMLITNLKAAWGLYNGAVGTVEDIVYADGSRPTDDLPPLPDVVYVRFPGYKGPPDINEDSTVVPIMPVRLAWGTTIHKCQGMTVGNGEAFRHVVIHPGKHDFEVKNPGALFVALSRAKSAGGEGRDLDFAFHENVLISDDRFKPANSPTTRARAVEMERLHLLASQCRQREPLAPAYREETFLTMVEWAESQGHH</sequence>
<dbReference type="SUPFAM" id="SSF52540">
    <property type="entry name" value="P-loop containing nucleoside triphosphate hydrolases"/>
    <property type="match status" value="1"/>
</dbReference>
<dbReference type="Gene3D" id="2.30.30.940">
    <property type="match status" value="1"/>
</dbReference>
<keyword evidence="1" id="KW-0067">ATP-binding</keyword>
<dbReference type="CDD" id="cd18809">
    <property type="entry name" value="SF1_C_RecD"/>
    <property type="match status" value="1"/>
</dbReference>
<protein>
    <submittedName>
        <fullName evidence="1">ATP-dependent DNA helicase PIF1</fullName>
    </submittedName>
</protein>
<organism evidence="1 2">
    <name type="scientific">Acropora cervicornis</name>
    <name type="common">Staghorn coral</name>
    <dbReference type="NCBI Taxonomy" id="6130"/>
    <lineage>
        <taxon>Eukaryota</taxon>
        <taxon>Metazoa</taxon>
        <taxon>Cnidaria</taxon>
        <taxon>Anthozoa</taxon>
        <taxon>Hexacorallia</taxon>
        <taxon>Scleractinia</taxon>
        <taxon>Astrocoeniina</taxon>
        <taxon>Acroporidae</taxon>
        <taxon>Acropora</taxon>
    </lineage>
</organism>
<keyword evidence="1" id="KW-0347">Helicase</keyword>